<dbReference type="HOGENOM" id="CLU_065395_1_0_1"/>
<dbReference type="InterPro" id="IPR039357">
    <property type="entry name" value="SRD5A/TECR"/>
</dbReference>
<feature type="domain" description="3-oxo-5-alpha-steroid 4-dehydrogenase C-terminal" evidence="7">
    <location>
        <begin position="111"/>
        <end position="255"/>
    </location>
</feature>
<feature type="transmembrane region" description="Helical" evidence="6">
    <location>
        <begin position="111"/>
        <end position="130"/>
    </location>
</feature>
<dbReference type="Proteomes" id="UP000001568">
    <property type="component" value="Chromosome 3"/>
</dbReference>
<evidence type="ECO:0000256" key="5">
    <source>
        <dbReference type="ARBA" id="ARBA00023136"/>
    </source>
</evidence>
<dbReference type="Gramene" id="ABO94849">
    <property type="protein sequence ID" value="ABO94849"/>
    <property type="gene ID" value="OSTLU_24166"/>
</dbReference>
<reference evidence="8 9" key="1">
    <citation type="journal article" date="2007" name="Proc. Natl. Acad. Sci. U.S.A.">
        <title>The tiny eukaryote Ostreococcus provides genomic insights into the paradox of plankton speciation.</title>
        <authorList>
            <person name="Palenik B."/>
            <person name="Grimwood J."/>
            <person name="Aerts A."/>
            <person name="Rouze P."/>
            <person name="Salamov A."/>
            <person name="Putnam N."/>
            <person name="Dupont C."/>
            <person name="Jorgensen R."/>
            <person name="Derelle E."/>
            <person name="Rombauts S."/>
            <person name="Zhou K."/>
            <person name="Otillar R."/>
            <person name="Merchant S.S."/>
            <person name="Podell S."/>
            <person name="Gaasterland T."/>
            <person name="Napoli C."/>
            <person name="Gendler K."/>
            <person name="Manuell A."/>
            <person name="Tai V."/>
            <person name="Vallon O."/>
            <person name="Piganeau G."/>
            <person name="Jancek S."/>
            <person name="Heijde M."/>
            <person name="Jabbari K."/>
            <person name="Bowler C."/>
            <person name="Lohr M."/>
            <person name="Robbens S."/>
            <person name="Werner G."/>
            <person name="Dubchak I."/>
            <person name="Pazour G.J."/>
            <person name="Ren Q."/>
            <person name="Paulsen I."/>
            <person name="Delwiche C."/>
            <person name="Schmutz J."/>
            <person name="Rokhsar D."/>
            <person name="Van de Peer Y."/>
            <person name="Moreau H."/>
            <person name="Grigoriev I.V."/>
        </authorList>
    </citation>
    <scope>NUCLEOTIDE SEQUENCE [LARGE SCALE GENOMIC DNA]</scope>
    <source>
        <strain evidence="8 9">CCE9901</strain>
    </source>
</reference>
<keyword evidence="3 6" id="KW-0812">Transmembrane</keyword>
<evidence type="ECO:0000256" key="4">
    <source>
        <dbReference type="ARBA" id="ARBA00022989"/>
    </source>
</evidence>
<dbReference type="AlphaFoldDB" id="A4RTU4"/>
<dbReference type="GO" id="GO:0010268">
    <property type="term" value="P:brassinosteroid homeostasis"/>
    <property type="evidence" value="ECO:0007669"/>
    <property type="project" value="EnsemblPlants"/>
</dbReference>
<feature type="transmembrane region" description="Helical" evidence="6">
    <location>
        <begin position="80"/>
        <end position="99"/>
    </location>
</feature>
<keyword evidence="4 6" id="KW-1133">Transmembrane helix</keyword>
<name>A4RTU4_OSTLU</name>
<dbReference type="eggNOG" id="KOG1638">
    <property type="taxonomic scope" value="Eukaryota"/>
</dbReference>
<evidence type="ECO:0000256" key="3">
    <source>
        <dbReference type="ARBA" id="ARBA00022692"/>
    </source>
</evidence>
<dbReference type="GO" id="GO:0016020">
    <property type="term" value="C:membrane"/>
    <property type="evidence" value="ECO:0007669"/>
    <property type="project" value="UniProtKB-SubCell"/>
</dbReference>
<evidence type="ECO:0000256" key="6">
    <source>
        <dbReference type="SAM" id="Phobius"/>
    </source>
</evidence>
<dbReference type="Gene3D" id="1.20.120.1630">
    <property type="match status" value="1"/>
</dbReference>
<dbReference type="GO" id="GO:0047751">
    <property type="term" value="F:3-oxo-5-alpha-steroid 4-dehydrogenase (NADP+) activity"/>
    <property type="evidence" value="ECO:0007669"/>
    <property type="project" value="EnsemblPlants"/>
</dbReference>
<evidence type="ECO:0000259" key="7">
    <source>
        <dbReference type="Pfam" id="PF02544"/>
    </source>
</evidence>
<dbReference type="RefSeq" id="XP_001416556.1">
    <property type="nucleotide sequence ID" value="XM_001416519.1"/>
</dbReference>
<evidence type="ECO:0000256" key="2">
    <source>
        <dbReference type="ARBA" id="ARBA00007742"/>
    </source>
</evidence>
<dbReference type="OMA" id="KHEPRQS"/>
<keyword evidence="9" id="KW-1185">Reference proteome</keyword>
<dbReference type="PANTHER" id="PTHR10556">
    <property type="entry name" value="3-OXO-5-ALPHA-STEROID 4-DEHYDROGENASE"/>
    <property type="match status" value="1"/>
</dbReference>
<feature type="transmembrane region" description="Helical" evidence="6">
    <location>
        <begin position="142"/>
        <end position="161"/>
    </location>
</feature>
<dbReference type="PROSITE" id="PS50244">
    <property type="entry name" value="S5A_REDUCTASE"/>
    <property type="match status" value="1"/>
</dbReference>
<dbReference type="GO" id="GO:0016132">
    <property type="term" value="P:brassinosteroid biosynthetic process"/>
    <property type="evidence" value="ECO:0007669"/>
    <property type="project" value="EnsemblPlants"/>
</dbReference>
<dbReference type="InterPro" id="IPR001104">
    <property type="entry name" value="3-oxo-5_a-steroid_4-DH_C"/>
</dbReference>
<dbReference type="EMBL" id="CP000583">
    <property type="protein sequence ID" value="ABO94849.1"/>
    <property type="molecule type" value="Genomic_DNA"/>
</dbReference>
<sequence length="256" mass="27826">MITHASLLTAWFAVAVATFPFLFTATAPYGKFVRAGWGPFIDGNVGWATQEVVSPIAFWLGHTRGDAIFDDLTHRTPASGYARALPWVFTAHYVYRALIYPATRRMSRTTAATVCAAVGFNVINGVLIGAELAHGSAKPNDAQIIAGAAIMACGAALNIWYDTLLARLRAQRASGAYVVPTGGLFNLVACPHYLGESIEWIGFAILTAPARSTAVFAFWTFANLFPRAVATRAYYRRRFGARAFPDRIRAMIPFIA</sequence>
<dbReference type="STRING" id="436017.A4RTU4"/>
<comment type="subcellular location">
    <subcellularLocation>
        <location evidence="1">Membrane</location>
        <topology evidence="1">Multi-pass membrane protein</topology>
    </subcellularLocation>
</comment>
<gene>
    <name evidence="8" type="ORF">OSTLU_24166</name>
</gene>
<dbReference type="Pfam" id="PF02544">
    <property type="entry name" value="Steroid_dh"/>
    <property type="match status" value="1"/>
</dbReference>
<dbReference type="KEGG" id="olu:OSTLU_24166"/>
<dbReference type="OrthoDB" id="5788137at2759"/>
<organism evidence="8 9">
    <name type="scientific">Ostreococcus lucimarinus (strain CCE9901)</name>
    <dbReference type="NCBI Taxonomy" id="436017"/>
    <lineage>
        <taxon>Eukaryota</taxon>
        <taxon>Viridiplantae</taxon>
        <taxon>Chlorophyta</taxon>
        <taxon>Mamiellophyceae</taxon>
        <taxon>Mamiellales</taxon>
        <taxon>Bathycoccaceae</taxon>
        <taxon>Ostreococcus</taxon>
    </lineage>
</organism>
<feature type="transmembrane region" description="Helical" evidence="6">
    <location>
        <begin position="200"/>
        <end position="222"/>
    </location>
</feature>
<accession>A4RTU4</accession>
<evidence type="ECO:0000256" key="1">
    <source>
        <dbReference type="ARBA" id="ARBA00004141"/>
    </source>
</evidence>
<dbReference type="PANTHER" id="PTHR10556:SF35">
    <property type="entry name" value="3-OXO-5-ALPHA-STEROID 4-DEHYDROGENASE FAMILY PROTEIN"/>
    <property type="match status" value="1"/>
</dbReference>
<feature type="transmembrane region" description="Helical" evidence="6">
    <location>
        <begin position="173"/>
        <end position="194"/>
    </location>
</feature>
<evidence type="ECO:0000313" key="8">
    <source>
        <dbReference type="EMBL" id="ABO94849.1"/>
    </source>
</evidence>
<protein>
    <recommendedName>
        <fullName evidence="7">3-oxo-5-alpha-steroid 4-dehydrogenase C-terminal domain-containing protein</fullName>
    </recommendedName>
</protein>
<keyword evidence="5 6" id="KW-0472">Membrane</keyword>
<comment type="similarity">
    <text evidence="2">Belongs to the steroid 5-alpha reductase family.</text>
</comment>
<dbReference type="GeneID" id="5001031"/>
<evidence type="ECO:0000313" key="9">
    <source>
        <dbReference type="Proteomes" id="UP000001568"/>
    </source>
</evidence>
<proteinExistence type="inferred from homology"/>